<dbReference type="Proteomes" id="UP001055153">
    <property type="component" value="Unassembled WGS sequence"/>
</dbReference>
<proteinExistence type="predicted"/>
<evidence type="ECO:0000313" key="2">
    <source>
        <dbReference type="Proteomes" id="UP001055153"/>
    </source>
</evidence>
<comment type="caution">
    <text evidence="1">The sequence shown here is derived from an EMBL/GenBank/DDBJ whole genome shotgun (WGS) entry which is preliminary data.</text>
</comment>
<dbReference type="RefSeq" id="WP_238236384.1">
    <property type="nucleotide sequence ID" value="NZ_BPQQ01000039.1"/>
</dbReference>
<organism evidence="1 2">
    <name type="scientific">Methylobacterium isbiliense</name>
    <dbReference type="NCBI Taxonomy" id="315478"/>
    <lineage>
        <taxon>Bacteria</taxon>
        <taxon>Pseudomonadati</taxon>
        <taxon>Pseudomonadota</taxon>
        <taxon>Alphaproteobacteria</taxon>
        <taxon>Hyphomicrobiales</taxon>
        <taxon>Methylobacteriaceae</taxon>
        <taxon>Methylobacterium</taxon>
    </lineage>
</organism>
<sequence length="85" mass="9664">MTRIACCVPFCRKMIRAEQIEPAGRTEWMCRTHFNALPAIRRRAYRKACKRLGSLRALPAVRLWRRIRAQAIEAAAGIKGGVRVG</sequence>
<protein>
    <submittedName>
        <fullName evidence="1">Uncharacterized protein</fullName>
    </submittedName>
</protein>
<name>A0ABQ4SE23_9HYPH</name>
<dbReference type="EMBL" id="BPQQ01000039">
    <property type="protein sequence ID" value="GJE01466.1"/>
    <property type="molecule type" value="Genomic_DNA"/>
</dbReference>
<accession>A0ABQ4SE23</accession>
<keyword evidence="2" id="KW-1185">Reference proteome</keyword>
<evidence type="ECO:0000313" key="1">
    <source>
        <dbReference type="EMBL" id="GJE01466.1"/>
    </source>
</evidence>
<reference evidence="1" key="1">
    <citation type="journal article" date="2021" name="Front. Microbiol.">
        <title>Comprehensive Comparative Genomics and Phenotyping of Methylobacterium Species.</title>
        <authorList>
            <person name="Alessa O."/>
            <person name="Ogura Y."/>
            <person name="Fujitani Y."/>
            <person name="Takami H."/>
            <person name="Hayashi T."/>
            <person name="Sahin N."/>
            <person name="Tani A."/>
        </authorList>
    </citation>
    <scope>NUCLEOTIDE SEQUENCE</scope>
    <source>
        <strain evidence="1">DSM 17168</strain>
    </source>
</reference>
<gene>
    <name evidence="1" type="ORF">GMJLKIPL_3397</name>
</gene>
<reference evidence="1" key="2">
    <citation type="submission" date="2021-08" db="EMBL/GenBank/DDBJ databases">
        <authorList>
            <person name="Tani A."/>
            <person name="Ola A."/>
            <person name="Ogura Y."/>
            <person name="Katsura K."/>
            <person name="Hayashi T."/>
        </authorList>
    </citation>
    <scope>NUCLEOTIDE SEQUENCE</scope>
    <source>
        <strain evidence="1">DSM 17168</strain>
    </source>
</reference>